<dbReference type="Proteomes" id="UP000294419">
    <property type="component" value="Chromosome"/>
</dbReference>
<dbReference type="Pfam" id="PF12412">
    <property type="entry name" value="DUF3667"/>
    <property type="match status" value="1"/>
</dbReference>
<organism evidence="2 3">
    <name type="scientific">Chryseobacterium salivictor</name>
    <dbReference type="NCBI Taxonomy" id="2547600"/>
    <lineage>
        <taxon>Bacteria</taxon>
        <taxon>Pseudomonadati</taxon>
        <taxon>Bacteroidota</taxon>
        <taxon>Flavobacteriia</taxon>
        <taxon>Flavobacteriales</taxon>
        <taxon>Weeksellaceae</taxon>
        <taxon>Chryseobacterium group</taxon>
        <taxon>Chryseobacterium</taxon>
    </lineage>
</organism>
<dbReference type="EMBL" id="CP037954">
    <property type="protein sequence ID" value="QBO56902.1"/>
    <property type="molecule type" value="Genomic_DNA"/>
</dbReference>
<keyword evidence="1" id="KW-0812">Transmembrane</keyword>
<feature type="transmembrane region" description="Helical" evidence="1">
    <location>
        <begin position="235"/>
        <end position="267"/>
    </location>
</feature>
<dbReference type="OrthoDB" id="7446256at2"/>
<dbReference type="InterPro" id="IPR022134">
    <property type="entry name" value="DUF3667"/>
</dbReference>
<evidence type="ECO:0000313" key="3">
    <source>
        <dbReference type="Proteomes" id="UP000294419"/>
    </source>
</evidence>
<evidence type="ECO:0000313" key="2">
    <source>
        <dbReference type="EMBL" id="QBO56902.1"/>
    </source>
</evidence>
<feature type="transmembrane region" description="Helical" evidence="1">
    <location>
        <begin position="175"/>
        <end position="199"/>
    </location>
</feature>
<feature type="transmembrane region" description="Helical" evidence="1">
    <location>
        <begin position="205"/>
        <end position="223"/>
    </location>
</feature>
<keyword evidence="1" id="KW-1133">Transmembrane helix</keyword>
<keyword evidence="1" id="KW-0472">Membrane</keyword>
<protein>
    <recommendedName>
        <fullName evidence="4">DUF3667 domain-containing protein</fullName>
    </recommendedName>
</protein>
<evidence type="ECO:0000256" key="1">
    <source>
        <dbReference type="SAM" id="Phobius"/>
    </source>
</evidence>
<dbReference type="AlphaFoldDB" id="A0A4P6ZC49"/>
<keyword evidence="3" id="KW-1185">Reference proteome</keyword>
<dbReference type="KEGG" id="csal:NBC122_00042"/>
<name>A0A4P6ZC49_9FLAO</name>
<accession>A0A4P6ZC49</accession>
<proteinExistence type="predicted"/>
<reference evidence="2 3" key="1">
    <citation type="submission" date="2019-03" db="EMBL/GenBank/DDBJ databases">
        <authorList>
            <person name="Kim H."/>
            <person name="Yu S.-M."/>
        </authorList>
    </citation>
    <scope>NUCLEOTIDE SEQUENCE [LARGE SCALE GENOMIC DNA]</scope>
    <source>
        <strain evidence="2 3">NBC122</strain>
    </source>
</reference>
<dbReference type="RefSeq" id="WP_133438446.1">
    <property type="nucleotide sequence ID" value="NZ_CP037954.1"/>
</dbReference>
<gene>
    <name evidence="2" type="ORF">NBC122_00042</name>
</gene>
<feature type="transmembrane region" description="Helical" evidence="1">
    <location>
        <begin position="83"/>
        <end position="101"/>
    </location>
</feature>
<sequence>MIGLENRCKNCSQHLLLNQKYCHACGQKSDTHRINFHFLLHEVQHGILHVHSGIVFTIRELFTRPGHMLREYLDGRRKQHFPPLLFVLVMGSVCALIQFFLKHKTEAKSDHTLTTNLSKTEIANYIDFKGLIAYFEHIFEWLGGHLAFTILLMLPIAALAFFLGFRKYRYNYPEWLVILLFLAGQCLTFYVPFIFLSHFAGNFNFLFFVLCWAFVTFSLIQLFNSRGKWYVFLRACWSLFLSYLFSVIYIIFAILLITAVGILLYGYDNIIPKIMNKL</sequence>
<feature type="transmembrane region" description="Helical" evidence="1">
    <location>
        <begin position="141"/>
        <end position="163"/>
    </location>
</feature>
<evidence type="ECO:0008006" key="4">
    <source>
        <dbReference type="Google" id="ProtNLM"/>
    </source>
</evidence>